<dbReference type="Gene3D" id="3.40.50.300">
    <property type="entry name" value="P-loop containing nucleotide triphosphate hydrolases"/>
    <property type="match status" value="1"/>
</dbReference>
<evidence type="ECO:0000256" key="2">
    <source>
        <dbReference type="ARBA" id="ARBA00023134"/>
    </source>
</evidence>
<dbReference type="CDD" id="cd00154">
    <property type="entry name" value="Rab"/>
    <property type="match status" value="1"/>
</dbReference>
<organism evidence="3 4">
    <name type="scientific">Paratrimastix pyriformis</name>
    <dbReference type="NCBI Taxonomy" id="342808"/>
    <lineage>
        <taxon>Eukaryota</taxon>
        <taxon>Metamonada</taxon>
        <taxon>Preaxostyla</taxon>
        <taxon>Paratrimastigidae</taxon>
        <taxon>Paratrimastix</taxon>
    </lineage>
</organism>
<dbReference type="SMART" id="SM00173">
    <property type="entry name" value="RAS"/>
    <property type="match status" value="1"/>
</dbReference>
<dbReference type="PRINTS" id="PR00449">
    <property type="entry name" value="RASTRNSFRMNG"/>
</dbReference>
<dbReference type="SMART" id="SM00176">
    <property type="entry name" value="RAN"/>
    <property type="match status" value="1"/>
</dbReference>
<dbReference type="NCBIfam" id="TIGR00231">
    <property type="entry name" value="small_GTP"/>
    <property type="match status" value="1"/>
</dbReference>
<dbReference type="InterPro" id="IPR001806">
    <property type="entry name" value="Small_GTPase"/>
</dbReference>
<evidence type="ECO:0000313" key="4">
    <source>
        <dbReference type="Proteomes" id="UP001141327"/>
    </source>
</evidence>
<comment type="caution">
    <text evidence="3">The sequence shown here is derived from an EMBL/GenBank/DDBJ whole genome shotgun (WGS) entry which is preliminary data.</text>
</comment>
<reference evidence="3" key="1">
    <citation type="journal article" date="2022" name="bioRxiv">
        <title>Genomics of Preaxostyla Flagellates Illuminates Evolutionary Transitions and the Path Towards Mitochondrial Loss.</title>
        <authorList>
            <person name="Novak L.V.F."/>
            <person name="Treitli S.C."/>
            <person name="Pyrih J."/>
            <person name="Halakuc P."/>
            <person name="Pipaliya S.V."/>
            <person name="Vacek V."/>
            <person name="Brzon O."/>
            <person name="Soukal P."/>
            <person name="Eme L."/>
            <person name="Dacks J.B."/>
            <person name="Karnkowska A."/>
            <person name="Elias M."/>
            <person name="Hampl V."/>
        </authorList>
    </citation>
    <scope>NUCLEOTIDE SEQUENCE</scope>
    <source>
        <strain evidence="3">RCP-MX</strain>
    </source>
</reference>
<dbReference type="InterPro" id="IPR050227">
    <property type="entry name" value="Rab"/>
</dbReference>
<dbReference type="Proteomes" id="UP001141327">
    <property type="component" value="Unassembled WGS sequence"/>
</dbReference>
<dbReference type="Pfam" id="PF00071">
    <property type="entry name" value="Ras"/>
    <property type="match status" value="1"/>
</dbReference>
<dbReference type="PROSITE" id="PS51419">
    <property type="entry name" value="RAB"/>
    <property type="match status" value="1"/>
</dbReference>
<dbReference type="SMART" id="SM00174">
    <property type="entry name" value="RHO"/>
    <property type="match status" value="1"/>
</dbReference>
<dbReference type="InterPro" id="IPR027417">
    <property type="entry name" value="P-loop_NTPase"/>
</dbReference>
<keyword evidence="2" id="KW-0342">GTP-binding</keyword>
<dbReference type="SMART" id="SM00175">
    <property type="entry name" value="RAB"/>
    <property type="match status" value="1"/>
</dbReference>
<protein>
    <submittedName>
        <fullName evidence="3">Ras-related protein Rab6</fullName>
    </submittedName>
</protein>
<dbReference type="SUPFAM" id="SSF52540">
    <property type="entry name" value="P-loop containing nucleoside triphosphate hydrolases"/>
    <property type="match status" value="1"/>
</dbReference>
<accession>A0ABQ8UD52</accession>
<keyword evidence="1" id="KW-0547">Nucleotide-binding</keyword>
<evidence type="ECO:0000313" key="3">
    <source>
        <dbReference type="EMBL" id="KAJ4456003.1"/>
    </source>
</evidence>
<evidence type="ECO:0000256" key="1">
    <source>
        <dbReference type="ARBA" id="ARBA00022741"/>
    </source>
</evidence>
<keyword evidence="4" id="KW-1185">Reference proteome</keyword>
<dbReference type="InterPro" id="IPR005225">
    <property type="entry name" value="Small_GTP-bd"/>
</dbReference>
<proteinExistence type="predicted"/>
<dbReference type="EMBL" id="JAPMOS010000085">
    <property type="protein sequence ID" value="KAJ4456003.1"/>
    <property type="molecule type" value="Genomic_DNA"/>
</dbReference>
<gene>
    <name evidence="3" type="ORF">PAPYR_8908</name>
</gene>
<name>A0ABQ8UD52_9EUKA</name>
<dbReference type="PANTHER" id="PTHR47977">
    <property type="entry name" value="RAS-RELATED PROTEIN RAB"/>
    <property type="match status" value="1"/>
</dbReference>
<sequence>MYLEMTDCHLVQTVPGPPGKGQDLSWIEEVNQRLRALPEKRTIHAKVVLLGEMSVGKTSLALRFLDNSFSERYVPTIPVDFRRKDFYFASVEGRKLSFKLWDTAGQERFRSLVTDWYCPGAHAAIIGFSADQPHSLEGTRFWFDILRELAPACLLFLVCCKADAGAVNLDEGQQEQVDAIVREYNAEYWVTSARTGHNVDALFDRMAACLFLSGLRRVEIPQEDEEPPLQLSPVERPVELRAAEPNQKNTSGCCTDHPGGRSCSLDAVRQWQY</sequence>